<dbReference type="Gene3D" id="3.40.50.720">
    <property type="entry name" value="NAD(P)-binding Rossmann-like Domain"/>
    <property type="match status" value="1"/>
</dbReference>
<accession>A0A517W0T0</accession>
<dbReference type="GO" id="GO:0050112">
    <property type="term" value="F:inositol 2-dehydrogenase (NAD+) activity"/>
    <property type="evidence" value="ECO:0007669"/>
    <property type="project" value="UniProtKB-EC"/>
</dbReference>
<dbReference type="Proteomes" id="UP000318704">
    <property type="component" value="Chromosome"/>
</dbReference>
<proteinExistence type="predicted"/>
<feature type="domain" description="Gfo/Idh/MocA-like oxidoreductase N-terminal" evidence="1">
    <location>
        <begin position="39"/>
        <end position="156"/>
    </location>
</feature>
<dbReference type="InterPro" id="IPR006311">
    <property type="entry name" value="TAT_signal"/>
</dbReference>
<dbReference type="AlphaFoldDB" id="A0A517W0T0"/>
<dbReference type="InterPro" id="IPR036291">
    <property type="entry name" value="NAD(P)-bd_dom_sf"/>
</dbReference>
<dbReference type="EC" id="1.1.1.18" evidence="3"/>
<keyword evidence="3" id="KW-0560">Oxidoreductase</keyword>
<dbReference type="PANTHER" id="PTHR43818">
    <property type="entry name" value="BCDNA.GH03377"/>
    <property type="match status" value="1"/>
</dbReference>
<dbReference type="EMBL" id="CP037920">
    <property type="protein sequence ID" value="QDT98858.1"/>
    <property type="molecule type" value="Genomic_DNA"/>
</dbReference>
<evidence type="ECO:0000259" key="2">
    <source>
        <dbReference type="Pfam" id="PF19051"/>
    </source>
</evidence>
<evidence type="ECO:0000313" key="3">
    <source>
        <dbReference type="EMBL" id="QDT98858.1"/>
    </source>
</evidence>
<reference evidence="3 4" key="1">
    <citation type="submission" date="2019-03" db="EMBL/GenBank/DDBJ databases">
        <title>Deep-cultivation of Planctomycetes and their phenomic and genomic characterization uncovers novel biology.</title>
        <authorList>
            <person name="Wiegand S."/>
            <person name="Jogler M."/>
            <person name="Boedeker C."/>
            <person name="Pinto D."/>
            <person name="Vollmers J."/>
            <person name="Rivas-Marin E."/>
            <person name="Kohn T."/>
            <person name="Peeters S.H."/>
            <person name="Heuer A."/>
            <person name="Rast P."/>
            <person name="Oberbeckmann S."/>
            <person name="Bunk B."/>
            <person name="Jeske O."/>
            <person name="Meyerdierks A."/>
            <person name="Storesund J.E."/>
            <person name="Kallscheuer N."/>
            <person name="Luecker S."/>
            <person name="Lage O.M."/>
            <person name="Pohl T."/>
            <person name="Merkel B.J."/>
            <person name="Hornburger P."/>
            <person name="Mueller R.-W."/>
            <person name="Bruemmer F."/>
            <person name="Labrenz M."/>
            <person name="Spormann A.M."/>
            <person name="Op den Camp H."/>
            <person name="Overmann J."/>
            <person name="Amann R."/>
            <person name="Jetten M.S.M."/>
            <person name="Mascher T."/>
            <person name="Medema M.H."/>
            <person name="Devos D.P."/>
            <person name="Kaster A.-K."/>
            <person name="Ovreas L."/>
            <person name="Rohde M."/>
            <person name="Galperin M.Y."/>
            <person name="Jogler C."/>
        </authorList>
    </citation>
    <scope>NUCLEOTIDE SEQUENCE [LARGE SCALE GENOMIC DNA]</scope>
    <source>
        <strain evidence="3 4">V144</strain>
    </source>
</reference>
<dbReference type="InterPro" id="IPR043906">
    <property type="entry name" value="Gfo/Idh/MocA_OxRdtase_bact_C"/>
</dbReference>
<dbReference type="InterPro" id="IPR000683">
    <property type="entry name" value="Gfo/Idh/MocA-like_OxRdtase_N"/>
</dbReference>
<dbReference type="PANTHER" id="PTHR43818:SF10">
    <property type="entry name" value="NADH-DEPENDENT DEHYDROGENASE-RELATED"/>
    <property type="match status" value="1"/>
</dbReference>
<dbReference type="KEGG" id="gaw:V144x_43670"/>
<dbReference type="Pfam" id="PF01408">
    <property type="entry name" value="GFO_IDH_MocA"/>
    <property type="match status" value="1"/>
</dbReference>
<organism evidence="3 4">
    <name type="scientific">Gimesia aquarii</name>
    <dbReference type="NCBI Taxonomy" id="2527964"/>
    <lineage>
        <taxon>Bacteria</taxon>
        <taxon>Pseudomonadati</taxon>
        <taxon>Planctomycetota</taxon>
        <taxon>Planctomycetia</taxon>
        <taxon>Planctomycetales</taxon>
        <taxon>Planctomycetaceae</taxon>
        <taxon>Gimesia</taxon>
    </lineage>
</organism>
<gene>
    <name evidence="3" type="primary">iolG_16</name>
    <name evidence="3" type="ORF">V144x_43670</name>
</gene>
<dbReference type="PROSITE" id="PS51318">
    <property type="entry name" value="TAT"/>
    <property type="match status" value="1"/>
</dbReference>
<sequence length="441" mass="48764">MTDQQITRRKALQTTAAIGAGLWLGTSVRPTRAVANEKLNVAVIGIGGRGAANLNAVGKTENIVALCDVDEKRAGKAYERYSSARKFADFRRMLDAMENQIDAVVVSTPDHTHFHPSMMAMTMGKHLYCEKPMAHSVWEVREMTKLAAKKKLATQLGMQRHAYKNMHRVVELVQSGAIGDVNEVYSWVSSSRGMPALPVKTVSPPETLDWDLWIGPAKFRPYALNAKGQGTLAPYNWRFWWDYGTGETGNWGCHILDIPFWALDLKYPTRVEASGPEVDAERTPTKMQTSFAFPANSKRPALELHWSQSKKGPAILKEKGISLKGANTLFIGSKGMLLTGFNSHKLFPEKTFEGFKAPEQSIPDSPGFHLEWIDACKGGTPATCNFDYSGPLSETVLLGNTAYRAGGGFDWDAATLTAGGNENARQYLYSKFRKGWEDFTS</sequence>
<evidence type="ECO:0000313" key="4">
    <source>
        <dbReference type="Proteomes" id="UP000318704"/>
    </source>
</evidence>
<dbReference type="RefSeq" id="WP_144987852.1">
    <property type="nucleotide sequence ID" value="NZ_CP037920.1"/>
</dbReference>
<protein>
    <submittedName>
        <fullName evidence="3">Inositol 2-dehydrogenase</fullName>
        <ecNumber evidence="3">1.1.1.18</ecNumber>
    </submittedName>
</protein>
<evidence type="ECO:0000259" key="1">
    <source>
        <dbReference type="Pfam" id="PF01408"/>
    </source>
</evidence>
<dbReference type="GO" id="GO:0000166">
    <property type="term" value="F:nucleotide binding"/>
    <property type="evidence" value="ECO:0007669"/>
    <property type="project" value="InterPro"/>
</dbReference>
<name>A0A517W0T0_9PLAN</name>
<dbReference type="InterPro" id="IPR050463">
    <property type="entry name" value="Gfo/Idh/MocA_oxidrdct_glycsds"/>
</dbReference>
<feature type="domain" description="Gfo/Idh/MocA-like oxidoreductase bacterial type C-terminal" evidence="2">
    <location>
        <begin position="185"/>
        <end position="281"/>
    </location>
</feature>
<dbReference type="SUPFAM" id="SSF51735">
    <property type="entry name" value="NAD(P)-binding Rossmann-fold domains"/>
    <property type="match status" value="1"/>
</dbReference>
<dbReference type="Gene3D" id="3.30.360.10">
    <property type="entry name" value="Dihydrodipicolinate Reductase, domain 2"/>
    <property type="match status" value="1"/>
</dbReference>
<dbReference type="Pfam" id="PF19051">
    <property type="entry name" value="GFO_IDH_MocA_C2"/>
    <property type="match status" value="1"/>
</dbReference>
<dbReference type="SUPFAM" id="SSF55347">
    <property type="entry name" value="Glyceraldehyde-3-phosphate dehydrogenase-like, C-terminal domain"/>
    <property type="match status" value="1"/>
</dbReference>